<evidence type="ECO:0000313" key="2">
    <source>
        <dbReference type="Proteomes" id="UP000019030"/>
    </source>
</evidence>
<dbReference type="STRING" id="1441930.Z042_07715"/>
<dbReference type="AlphaFoldDB" id="W0LC19"/>
<dbReference type="KEGG" id="sfo:Z042_07715"/>
<dbReference type="Proteomes" id="UP000019030">
    <property type="component" value="Chromosome"/>
</dbReference>
<protein>
    <submittedName>
        <fullName evidence="1">Uncharacterized protein</fullName>
    </submittedName>
</protein>
<gene>
    <name evidence="1" type="ORF">Z042_07715</name>
</gene>
<evidence type="ECO:0000313" key="1">
    <source>
        <dbReference type="EMBL" id="AHG19510.2"/>
    </source>
</evidence>
<reference evidence="1 2" key="1">
    <citation type="submission" date="2014-01" db="EMBL/GenBank/DDBJ databases">
        <title>Isolation of Serratia multitudinisentens RB-25 from Ex-Landfill site.</title>
        <authorList>
            <person name="Robson E.H.J."/>
        </authorList>
    </citation>
    <scope>NUCLEOTIDE SEQUENCE [LARGE SCALE GENOMIC DNA]</scope>
    <source>
        <strain evidence="1 2">RB-25</strain>
    </source>
</reference>
<keyword evidence="2" id="KW-1185">Reference proteome</keyword>
<accession>W0LC19</accession>
<dbReference type="eggNOG" id="ENOG503315H">
    <property type="taxonomic scope" value="Bacteria"/>
</dbReference>
<reference evidence="1 2" key="2">
    <citation type="submission" date="2015-03" db="EMBL/GenBank/DDBJ databases">
        <authorList>
            <person name="Chan K.-G."/>
        </authorList>
    </citation>
    <scope>NUCLEOTIDE SEQUENCE [LARGE SCALE GENOMIC DNA]</scope>
    <source>
        <strain evidence="1 2">RB-25</strain>
    </source>
</reference>
<sequence length="133" mass="15197">MFESVCQHYGVPACLGREVMAYGQPGIIVKDLGHHIGVALVDDPRQQVRPYHPVDGMVYGGITEPTVLPPQKSWRCLPPWTSCWILDSASVFTVTAETRNKARYQAFFYLTRQCELSLEREALLDIRVRRARY</sequence>
<dbReference type="HOGENOM" id="CLU_1968663_0_0_6"/>
<dbReference type="EMBL" id="CP007044">
    <property type="protein sequence ID" value="AHG19510.2"/>
    <property type="molecule type" value="Genomic_DNA"/>
</dbReference>
<name>W0LC19_9GAMM</name>
<organism evidence="1 2">
    <name type="scientific">Chania multitudinisentens RB-25</name>
    <dbReference type="NCBI Taxonomy" id="1441930"/>
    <lineage>
        <taxon>Bacteria</taxon>
        <taxon>Pseudomonadati</taxon>
        <taxon>Pseudomonadota</taxon>
        <taxon>Gammaproteobacteria</taxon>
        <taxon>Enterobacterales</taxon>
        <taxon>Yersiniaceae</taxon>
        <taxon>Chania</taxon>
    </lineage>
</organism>
<proteinExistence type="predicted"/>